<dbReference type="GO" id="GO:0005829">
    <property type="term" value="C:cytosol"/>
    <property type="evidence" value="ECO:0007669"/>
    <property type="project" value="TreeGrafter"/>
</dbReference>
<dbReference type="GO" id="GO:0050660">
    <property type="term" value="F:flavin adenine dinucleotide binding"/>
    <property type="evidence" value="ECO:0007669"/>
    <property type="project" value="TreeGrafter"/>
</dbReference>
<dbReference type="PANTHER" id="PTHR21197">
    <property type="entry name" value="UDP-GALACTOPYRANOSE MUTASE"/>
    <property type="match status" value="1"/>
</dbReference>
<dbReference type="InterPro" id="IPR015899">
    <property type="entry name" value="UDP-GalPyranose_mutase_C"/>
</dbReference>
<evidence type="ECO:0000259" key="6">
    <source>
        <dbReference type="Pfam" id="PF03275"/>
    </source>
</evidence>
<evidence type="ECO:0000256" key="2">
    <source>
        <dbReference type="ARBA" id="ARBA00009321"/>
    </source>
</evidence>
<evidence type="ECO:0000313" key="7">
    <source>
        <dbReference type="EMBL" id="MBB3102442.1"/>
    </source>
</evidence>
<keyword evidence="8" id="KW-1185">Reference proteome</keyword>
<dbReference type="PANTHER" id="PTHR21197:SF0">
    <property type="entry name" value="UDP-GALACTOPYRANOSE MUTASE"/>
    <property type="match status" value="1"/>
</dbReference>
<dbReference type="Gene3D" id="3.40.50.720">
    <property type="entry name" value="NAD(P)-binding Rossmann-like Domain"/>
    <property type="match status" value="3"/>
</dbReference>
<accession>A0A839SZ68</accession>
<proteinExistence type="inferred from homology"/>
<comment type="similarity">
    <text evidence="2">Belongs to the UDP-galactopyranose/dTDP-fucopyranose mutase family.</text>
</comment>
<dbReference type="FunFam" id="3.40.50.720:FF:000397">
    <property type="entry name" value="UDP-galactopyranose mutase"/>
    <property type="match status" value="1"/>
</dbReference>
<dbReference type="InterPro" id="IPR004379">
    <property type="entry name" value="UDP-GALP_mutase"/>
</dbReference>
<dbReference type="Proteomes" id="UP000549250">
    <property type="component" value="Unassembled WGS sequence"/>
</dbReference>
<keyword evidence="3" id="KW-0285">Flavoprotein</keyword>
<reference evidence="7 8" key="1">
    <citation type="submission" date="2020-08" db="EMBL/GenBank/DDBJ databases">
        <title>Genomic Encyclopedia of Type Strains, Phase III (KMG-III): the genomes of soil and plant-associated and newly described type strains.</title>
        <authorList>
            <person name="Whitman W."/>
        </authorList>
    </citation>
    <scope>NUCLEOTIDE SEQUENCE [LARGE SCALE GENOMIC DNA]</scope>
    <source>
        <strain evidence="7 8">CECT 4462</strain>
    </source>
</reference>
<dbReference type="Pfam" id="PF03275">
    <property type="entry name" value="GLF"/>
    <property type="match status" value="1"/>
</dbReference>
<organism evidence="7 8">
    <name type="scientific">Azomonas macrocytogenes</name>
    <name type="common">Azotobacter macrocytogenes</name>
    <dbReference type="NCBI Taxonomy" id="69962"/>
    <lineage>
        <taxon>Bacteria</taxon>
        <taxon>Pseudomonadati</taxon>
        <taxon>Pseudomonadota</taxon>
        <taxon>Gammaproteobacteria</taxon>
        <taxon>Pseudomonadales</taxon>
        <taxon>Pseudomonadaceae</taxon>
        <taxon>Azomonas</taxon>
    </lineage>
</organism>
<sequence>MPQVTLNTAIERSQDRAEGYDYLIVGAGFAGSVLAERLATGLGKRVLLIDRREHVGGNAFDHLDEAGVLVHRYGPHIFHTNAQRIVDYLSRFTEWRPYEHRVLAQVGEQQLPIPINLTTLNKLYGRDMDPTQAEAFLKSKAEPVESIRTSEDVVVNQIGRELYETFFRGYTRKQWGLDPSQLDKSVTSRVPTRTNSDDRYFTDTFQMMPLHGYTAMFEKMLDQPGIDILLQTDFAKLDPQLRYAHLVYCGPIDEYFGHRLGRLPYRSLRFEHTTVDKEQFQEVAVVNYPNEAVPYTRITEYKHLTGQRHPRTSLTYEYPCADGDPYYPIPRAENAELYHRYKALADEIPEVTFLGRLGTYKYYNMDQVVGQALALYKHLEQAEQTQGEEQSNTAVPDGA</sequence>
<dbReference type="EC" id="5.4.99.9" evidence="7"/>
<dbReference type="EMBL" id="JACHXI010000003">
    <property type="protein sequence ID" value="MBB3102442.1"/>
    <property type="molecule type" value="Genomic_DNA"/>
</dbReference>
<dbReference type="Pfam" id="PF13450">
    <property type="entry name" value="NAD_binding_8"/>
    <property type="match status" value="1"/>
</dbReference>
<dbReference type="GO" id="GO:0008767">
    <property type="term" value="F:UDP-galactopyranose mutase activity"/>
    <property type="evidence" value="ECO:0007669"/>
    <property type="project" value="UniProtKB-EC"/>
</dbReference>
<dbReference type="SUPFAM" id="SSF54373">
    <property type="entry name" value="FAD-linked reductases, C-terminal domain"/>
    <property type="match status" value="1"/>
</dbReference>
<dbReference type="NCBIfam" id="TIGR00031">
    <property type="entry name" value="UDP-GALP_mutase"/>
    <property type="match status" value="1"/>
</dbReference>
<dbReference type="AlphaFoldDB" id="A0A839SZ68"/>
<evidence type="ECO:0000256" key="5">
    <source>
        <dbReference type="ARBA" id="ARBA00023235"/>
    </source>
</evidence>
<dbReference type="SUPFAM" id="SSF51971">
    <property type="entry name" value="Nucleotide-binding domain"/>
    <property type="match status" value="1"/>
</dbReference>
<feature type="domain" description="UDP-galactopyranose mutase C-terminal" evidence="6">
    <location>
        <begin position="166"/>
        <end position="362"/>
    </location>
</feature>
<evidence type="ECO:0000313" key="8">
    <source>
        <dbReference type="Proteomes" id="UP000549250"/>
    </source>
</evidence>
<comment type="caution">
    <text evidence="7">The sequence shown here is derived from an EMBL/GenBank/DDBJ whole genome shotgun (WGS) entry which is preliminary data.</text>
</comment>
<keyword evidence="5 7" id="KW-0413">Isomerase</keyword>
<evidence type="ECO:0000256" key="3">
    <source>
        <dbReference type="ARBA" id="ARBA00022630"/>
    </source>
</evidence>
<keyword evidence="4" id="KW-0274">FAD</keyword>
<comment type="cofactor">
    <cofactor evidence="1">
        <name>FAD</name>
        <dbReference type="ChEBI" id="CHEBI:57692"/>
    </cofactor>
</comment>
<evidence type="ECO:0000256" key="1">
    <source>
        <dbReference type="ARBA" id="ARBA00001974"/>
    </source>
</evidence>
<protein>
    <submittedName>
        <fullName evidence="7">UDP-galactopyranose mutase</fullName>
        <ecNumber evidence="7">5.4.99.9</ecNumber>
    </submittedName>
</protein>
<evidence type="ECO:0000256" key="4">
    <source>
        <dbReference type="ARBA" id="ARBA00022827"/>
    </source>
</evidence>
<gene>
    <name evidence="7" type="ORF">FHR87_000825</name>
</gene>
<name>A0A839SZ68_AZOMA</name>
<dbReference type="RefSeq" id="WP_183165441.1">
    <property type="nucleotide sequence ID" value="NZ_JACHXI010000003.1"/>
</dbReference>